<evidence type="ECO:0000256" key="1">
    <source>
        <dbReference type="SAM" id="MobiDB-lite"/>
    </source>
</evidence>
<proteinExistence type="predicted"/>
<reference evidence="4" key="1">
    <citation type="submission" date="2021-01" db="EMBL/GenBank/DDBJ databases">
        <authorList>
            <person name="Corre E."/>
            <person name="Pelletier E."/>
            <person name="Niang G."/>
            <person name="Scheremetjew M."/>
            <person name="Finn R."/>
            <person name="Kale V."/>
            <person name="Holt S."/>
            <person name="Cochrane G."/>
            <person name="Meng A."/>
            <person name="Brown T."/>
            <person name="Cohen L."/>
        </authorList>
    </citation>
    <scope>NUCLEOTIDE SEQUENCE</scope>
    <source>
        <strain evidence="4">Pop2</strain>
    </source>
</reference>
<feature type="region of interest" description="Disordered" evidence="1">
    <location>
        <begin position="164"/>
        <end position="184"/>
    </location>
</feature>
<dbReference type="Pfam" id="PF01105">
    <property type="entry name" value="EMP24_GP25L"/>
    <property type="match status" value="1"/>
</dbReference>
<accession>A0A6U3Z905</accession>
<keyword evidence="2" id="KW-0812">Transmembrane</keyword>
<name>A0A6U3Z905_9STRA</name>
<organism evidence="4">
    <name type="scientific">Ditylum brightwellii</name>
    <dbReference type="NCBI Taxonomy" id="49249"/>
    <lineage>
        <taxon>Eukaryota</taxon>
        <taxon>Sar</taxon>
        <taxon>Stramenopiles</taxon>
        <taxon>Ochrophyta</taxon>
        <taxon>Bacillariophyta</taxon>
        <taxon>Mediophyceae</taxon>
        <taxon>Lithodesmiophycidae</taxon>
        <taxon>Lithodesmiales</taxon>
        <taxon>Lithodesmiaceae</taxon>
        <taxon>Ditylum</taxon>
    </lineage>
</organism>
<evidence type="ECO:0000256" key="2">
    <source>
        <dbReference type="SAM" id="Phobius"/>
    </source>
</evidence>
<keyword evidence="2" id="KW-0472">Membrane</keyword>
<dbReference type="EMBL" id="HBGN01020129">
    <property type="protein sequence ID" value="CAD9333473.1"/>
    <property type="molecule type" value="Transcribed_RNA"/>
</dbReference>
<gene>
    <name evidence="4" type="ORF">DBRI1063_LOCUS12828</name>
</gene>
<evidence type="ECO:0000313" key="4">
    <source>
        <dbReference type="EMBL" id="CAD9333473.1"/>
    </source>
</evidence>
<dbReference type="InterPro" id="IPR009038">
    <property type="entry name" value="GOLD_dom"/>
</dbReference>
<evidence type="ECO:0000259" key="3">
    <source>
        <dbReference type="SMART" id="SM01190"/>
    </source>
</evidence>
<protein>
    <recommendedName>
        <fullName evidence="3">GOLD domain-containing protein</fullName>
    </recommendedName>
</protein>
<keyword evidence="2" id="KW-1133">Transmembrane helix</keyword>
<dbReference type="AlphaFoldDB" id="A0A6U3Z905"/>
<feature type="transmembrane region" description="Helical" evidence="2">
    <location>
        <begin position="233"/>
        <end position="255"/>
    </location>
</feature>
<feature type="compositionally biased region" description="Basic and acidic residues" evidence="1">
    <location>
        <begin position="164"/>
        <end position="183"/>
    </location>
</feature>
<dbReference type="SMART" id="SM01190">
    <property type="entry name" value="EMP24_GP25L"/>
    <property type="match status" value="1"/>
</dbReference>
<feature type="domain" description="GOLD" evidence="3">
    <location>
        <begin position="43"/>
        <end position="259"/>
    </location>
</feature>
<sequence length="263" mass="30186">MMNQRERRQRHSTRITFPGILFILTIAAALNLHSTQSYVNAAPYMLLMNSVPKCVTVEGPRETTFGVSYKFPDFGENDERMKPSIIVSQQTPPITSQRKNYAANTVRPYTAKHDITGTEGAMRYTTRDDCRVRICARAVTASPRAPKRMYLYVDLIDDEKEAQKEAEKKRASQDEITKQKKENSAIQRNLNSVEGQMRSMIQKADSILKTADYAKEQEMAFHDQTVALTRSSIWWPVVQLIVLLVMGFTQANHIVKFFKRHHI</sequence>